<dbReference type="OrthoDB" id="9807902at2"/>
<dbReference type="Proteomes" id="UP000233597">
    <property type="component" value="Unassembled WGS sequence"/>
</dbReference>
<organism evidence="2 3">
    <name type="scientific">Thalassospira marina</name>
    <dbReference type="NCBI Taxonomy" id="2048283"/>
    <lineage>
        <taxon>Bacteria</taxon>
        <taxon>Pseudomonadati</taxon>
        <taxon>Pseudomonadota</taxon>
        <taxon>Alphaproteobacteria</taxon>
        <taxon>Rhodospirillales</taxon>
        <taxon>Thalassospiraceae</taxon>
        <taxon>Thalassospira</taxon>
    </lineage>
</organism>
<comment type="caution">
    <text evidence="2">The sequence shown here is derived from an EMBL/GenBank/DDBJ whole genome shotgun (WGS) entry which is preliminary data.</text>
</comment>
<feature type="region of interest" description="Disordered" evidence="1">
    <location>
        <begin position="1"/>
        <end position="28"/>
    </location>
</feature>
<gene>
    <name evidence="2" type="ORF">COO20_06615</name>
</gene>
<sequence length="98" mass="10088">MPPVTLQGHLGTGHGCWPPRPNADGESRFTVTGIPVHCQGHAWLPHTCPSIPETHASVLAAGAVRFTVAGRSIGRVGDPVACGSKVAQGEARFTIGGE</sequence>
<evidence type="ECO:0000313" key="2">
    <source>
        <dbReference type="EMBL" id="PKR55054.1"/>
    </source>
</evidence>
<dbReference type="Pfam" id="PF05488">
    <property type="entry name" value="PAAR_motif"/>
    <property type="match status" value="1"/>
</dbReference>
<evidence type="ECO:0000313" key="3">
    <source>
        <dbReference type="Proteomes" id="UP000233597"/>
    </source>
</evidence>
<proteinExistence type="predicted"/>
<evidence type="ECO:0000256" key="1">
    <source>
        <dbReference type="SAM" id="MobiDB-lite"/>
    </source>
</evidence>
<dbReference type="AlphaFoldDB" id="A0A2N3KWW6"/>
<accession>A0A2N3KWW6</accession>
<name>A0A2N3KWW6_9PROT</name>
<dbReference type="CDD" id="cd14737">
    <property type="entry name" value="PAAR_1"/>
    <property type="match status" value="1"/>
</dbReference>
<reference evidence="2 3" key="1">
    <citation type="submission" date="2017-09" db="EMBL/GenBank/DDBJ databases">
        <title>Biodiversity and function of Thalassospira species in the particle-attached aromatic-hydrocarbon-degrading consortia from the surface seawater of the South China Sea.</title>
        <authorList>
            <person name="Dong C."/>
            <person name="Liu R."/>
            <person name="Shao Z."/>
        </authorList>
    </citation>
    <scope>NUCLEOTIDE SEQUENCE [LARGE SCALE GENOMIC DNA]</scope>
    <source>
        <strain evidence="2 3">CSC1P2</strain>
    </source>
</reference>
<dbReference type="EMBL" id="NWTK01000003">
    <property type="protein sequence ID" value="PKR55054.1"/>
    <property type="molecule type" value="Genomic_DNA"/>
</dbReference>
<dbReference type="Gene3D" id="2.60.200.60">
    <property type="match status" value="1"/>
</dbReference>
<dbReference type="RefSeq" id="WP_101264897.1">
    <property type="nucleotide sequence ID" value="NZ_NWTK01000003.1"/>
</dbReference>
<dbReference type="InterPro" id="IPR008727">
    <property type="entry name" value="PAAR_motif"/>
</dbReference>
<protein>
    <submittedName>
        <fullName evidence="2">PaaR repeat-containing protein</fullName>
    </submittedName>
</protein>